<dbReference type="OrthoDB" id="10262287at2759"/>
<dbReference type="Gene3D" id="1.25.40.850">
    <property type="match status" value="1"/>
</dbReference>
<dbReference type="InterPro" id="IPR001619">
    <property type="entry name" value="Sec1-like"/>
</dbReference>
<dbReference type="SUPFAM" id="SSF56815">
    <property type="entry name" value="Sec1/munc18-like (SM) proteins"/>
    <property type="match status" value="1"/>
</dbReference>
<keyword evidence="3" id="KW-1185">Reference proteome</keyword>
<dbReference type="PANTHER" id="PTHR11679">
    <property type="entry name" value="VESICLE PROTEIN SORTING-ASSOCIATED"/>
    <property type="match status" value="1"/>
</dbReference>
<dbReference type="InterPro" id="IPR027482">
    <property type="entry name" value="Sec1-like_dom2"/>
</dbReference>
<dbReference type="InterPro" id="IPR043127">
    <property type="entry name" value="Sec-1-like_dom3a"/>
</dbReference>
<dbReference type="AlphaFoldDB" id="A0A1G4JII5"/>
<dbReference type="EMBL" id="LT598481">
    <property type="protein sequence ID" value="SCU90261.1"/>
    <property type="molecule type" value="Genomic_DNA"/>
</dbReference>
<dbReference type="Proteomes" id="UP000191144">
    <property type="component" value="Chromosome E"/>
</dbReference>
<gene>
    <name evidence="2" type="ORF">LAME_0E07756G</name>
</gene>
<dbReference type="InterPro" id="IPR036045">
    <property type="entry name" value="Sec1-like_sf"/>
</dbReference>
<dbReference type="GO" id="GO:0016192">
    <property type="term" value="P:vesicle-mediated transport"/>
    <property type="evidence" value="ECO:0007669"/>
    <property type="project" value="InterPro"/>
</dbReference>
<evidence type="ECO:0000256" key="1">
    <source>
        <dbReference type="ARBA" id="ARBA00009884"/>
    </source>
</evidence>
<dbReference type="Pfam" id="PF00995">
    <property type="entry name" value="Sec1"/>
    <property type="match status" value="1"/>
</dbReference>
<proteinExistence type="inferred from homology"/>
<organism evidence="2 3">
    <name type="scientific">Lachancea meyersii CBS 8951</name>
    <dbReference type="NCBI Taxonomy" id="1266667"/>
    <lineage>
        <taxon>Eukaryota</taxon>
        <taxon>Fungi</taxon>
        <taxon>Dikarya</taxon>
        <taxon>Ascomycota</taxon>
        <taxon>Saccharomycotina</taxon>
        <taxon>Saccharomycetes</taxon>
        <taxon>Saccharomycetales</taxon>
        <taxon>Saccharomycetaceae</taxon>
        <taxon>Lachancea</taxon>
    </lineage>
</organism>
<dbReference type="Gene3D" id="3.90.830.10">
    <property type="entry name" value="Syntaxin Binding Protein 1, Chain A, domain 2"/>
    <property type="match status" value="1"/>
</dbReference>
<protein>
    <submittedName>
        <fullName evidence="2">LAME_0E07756g1_1</fullName>
    </submittedName>
</protein>
<sequence>MSQTVNTRRFARLVRDGLIKTLNGISNGELSQILILQAELVSFLNNVCTYSTLTESTAVAKIVTADTNCYTVLNELMAEEEFQLVFVADVRSDLRVPAEFGKYIQKFESQSPQLVYLTWETNPSNIPSKLPHFLEFQLGHNVGLHPWFALPTSVLDDNLLNANVLYNSDGESLYMPPSESMQKSSRGILIQNMSSAVQAILKESGLSVTHAVSLGKNSHKLVDHLRRELESRKDEVDAFVDNTLYGARHSGLQCNLIVLERDIDSLTPLCSQLTYAGILDDLYEMKHKTLIHQPPLTDIDAVSLDYDKDEVWNELKFKNFGALGSRLNELARELQAGYDSRHQAESVSEIKQFVENLGGLQERQKLLKLHTALSSKVLKEVADKDEGEGESLFNRVMEIEQDLIAGNLGQRSNCEKILELLHEGCLSFSGVVRLCCIFSLARNGIRDREYNLLRTEIVDTWGVEAMFGLQRLARAGMFLSKATFAKYSPWTDFDTFAAYLDLVPQSDRDGDPCDPGDPQDSSFAYCGIVPIMTRAVQLLYDRSIVSKTFSSQQPFIISRTPSWRGLEELFTQHYGPGIAREQVWDESASARTKMIGKPAKGVADPVLLVAIGGITMGEMATLQFLARQLRQKGLHKRFIVVTDGVVGAARLTSCLPGKALQ</sequence>
<name>A0A1G4JII5_9SACH</name>
<comment type="similarity">
    <text evidence="1">Belongs to the STXBP/unc-18/SEC1 family.</text>
</comment>
<evidence type="ECO:0000313" key="3">
    <source>
        <dbReference type="Proteomes" id="UP000191144"/>
    </source>
</evidence>
<dbReference type="InterPro" id="IPR043155">
    <property type="entry name" value="VPS33_dom3b"/>
</dbReference>
<reference evidence="3" key="1">
    <citation type="submission" date="2016-03" db="EMBL/GenBank/DDBJ databases">
        <authorList>
            <person name="Devillers Hugo."/>
        </authorList>
    </citation>
    <scope>NUCLEOTIDE SEQUENCE [LARGE SCALE GENOMIC DNA]</scope>
</reference>
<evidence type="ECO:0000313" key="2">
    <source>
        <dbReference type="EMBL" id="SCU90261.1"/>
    </source>
</evidence>
<accession>A0A1G4JII5</accession>
<dbReference type="Gene3D" id="3.40.50.1910">
    <property type="match status" value="1"/>
</dbReference>